<dbReference type="EC" id="4.1.1.111" evidence="5"/>
<evidence type="ECO:0000313" key="11">
    <source>
        <dbReference type="Proteomes" id="UP001595386"/>
    </source>
</evidence>
<name>A0ABV7B485_9GAMM</name>
<proteinExistence type="inferred from homology"/>
<keyword evidence="11" id="KW-1185">Reference proteome</keyword>
<comment type="caution">
    <text evidence="10">The sequence shown here is derived from an EMBL/GenBank/DDBJ whole genome shotgun (WGS) entry which is preliminary data.</text>
</comment>
<comment type="subunit">
    <text evidence="4">Probably forms a complex composed of NirD, NirL, NirG and NirH. All proteins are required for the total conversion of siroheme to didecarboxysiroheme.</text>
</comment>
<dbReference type="RefSeq" id="WP_379757018.1">
    <property type="nucleotide sequence ID" value="NZ_JBHRSQ010000009.1"/>
</dbReference>
<evidence type="ECO:0000313" key="10">
    <source>
        <dbReference type="EMBL" id="MFC2991874.1"/>
    </source>
</evidence>
<dbReference type="PANTHER" id="PTHR43413:SF1">
    <property type="entry name" value="SIROHEME DECARBOXYLASE NIRL SUBUNIT"/>
    <property type="match status" value="1"/>
</dbReference>
<dbReference type="EMBL" id="JBHRSQ010000009">
    <property type="protein sequence ID" value="MFC2991874.1"/>
    <property type="molecule type" value="Genomic_DNA"/>
</dbReference>
<feature type="domain" description="Siroheme decarboxylase AsnC-like ligand binding" evidence="8">
    <location>
        <begin position="93"/>
        <end position="165"/>
    </location>
</feature>
<evidence type="ECO:0000256" key="3">
    <source>
        <dbReference type="ARBA" id="ARBA00023457"/>
    </source>
</evidence>
<evidence type="ECO:0000256" key="6">
    <source>
        <dbReference type="ARBA" id="ARBA00045291"/>
    </source>
</evidence>
<comment type="pathway">
    <text evidence="2">Porphyrin-containing compound metabolism.</text>
</comment>
<dbReference type="InterPro" id="IPR019888">
    <property type="entry name" value="Tscrpt_reg_AsnC-like"/>
</dbReference>
<dbReference type="Gene3D" id="3.30.70.3460">
    <property type="match status" value="1"/>
</dbReference>
<keyword evidence="1" id="KW-0456">Lyase</keyword>
<evidence type="ECO:0000256" key="7">
    <source>
        <dbReference type="ARBA" id="ARBA00048470"/>
    </source>
</evidence>
<organism evidence="10 11">
    <name type="scientific">Halomonas tibetensis</name>
    <dbReference type="NCBI Taxonomy" id="2259590"/>
    <lineage>
        <taxon>Bacteria</taxon>
        <taxon>Pseudomonadati</taxon>
        <taxon>Pseudomonadota</taxon>
        <taxon>Gammaproteobacteria</taxon>
        <taxon>Oceanospirillales</taxon>
        <taxon>Halomonadaceae</taxon>
        <taxon>Halomonas</taxon>
    </lineage>
</organism>
<dbReference type="InterPro" id="IPR040523">
    <property type="entry name" value="AsnC_trans_reg2"/>
</dbReference>
<evidence type="ECO:0000259" key="9">
    <source>
        <dbReference type="Pfam" id="PF22451"/>
    </source>
</evidence>
<feature type="domain" description="Siroheme decarboxylase NirL-like HTH" evidence="9">
    <location>
        <begin position="31"/>
        <end position="76"/>
    </location>
</feature>
<protein>
    <recommendedName>
        <fullName evidence="5">siroheme decarboxylase</fullName>
        <ecNumber evidence="5">4.1.1.111</ecNumber>
    </recommendedName>
</protein>
<dbReference type="Pfam" id="PF22451">
    <property type="entry name" value="NirdL-like_HTH"/>
    <property type="match status" value="1"/>
</dbReference>
<dbReference type="PANTHER" id="PTHR43413">
    <property type="entry name" value="TRANSCRIPTIONAL REGULATOR, ASNC FAMILY"/>
    <property type="match status" value="1"/>
</dbReference>
<comment type="catalytic activity">
    <reaction evidence="7">
        <text>siroheme + 2 H(+) = 12,18-didecarboxysiroheme + 2 CO2</text>
        <dbReference type="Rhea" id="RHEA:19093"/>
        <dbReference type="ChEBI" id="CHEBI:15378"/>
        <dbReference type="ChEBI" id="CHEBI:16526"/>
        <dbReference type="ChEBI" id="CHEBI:60052"/>
        <dbReference type="ChEBI" id="CHEBI:140497"/>
        <dbReference type="EC" id="4.1.1.111"/>
    </reaction>
</comment>
<comment type="function">
    <text evidence="6">Involved in heme d1 biosynthesis. Catalyzes the decarboxylation of siroheme into didecarboxysiroheme.</text>
</comment>
<evidence type="ECO:0000256" key="1">
    <source>
        <dbReference type="ARBA" id="ARBA00023239"/>
    </source>
</evidence>
<dbReference type="Proteomes" id="UP001595386">
    <property type="component" value="Unassembled WGS sequence"/>
</dbReference>
<dbReference type="InterPro" id="IPR053953">
    <property type="entry name" value="NirdL-like_HTH"/>
</dbReference>
<dbReference type="InterPro" id="IPR050684">
    <property type="entry name" value="HTH-Siroheme_Decarb"/>
</dbReference>
<comment type="similarity">
    <text evidence="3">Belongs to the Ahb/Nir family.</text>
</comment>
<dbReference type="Pfam" id="PF17805">
    <property type="entry name" value="AsnC_trans_reg2"/>
    <property type="match status" value="1"/>
</dbReference>
<gene>
    <name evidence="10" type="ORF">ACFODV_07490</name>
</gene>
<dbReference type="InterPro" id="IPR036388">
    <property type="entry name" value="WH-like_DNA-bd_sf"/>
</dbReference>
<sequence>MIAMPARQHVAATESANLSATTSAAELDAADRRLINRLQDGLPLIEAPYAAVAAELDLSEGELLYRLERLLETGILSRFGPMYHAERLGGGLTLAALAVPEADYERITDAVNAFPEVAHNYRREHPLNMWFVLATETPERIGEVIAELEAATELPVYNMPKQEEFHVRLHLPV</sequence>
<reference evidence="11" key="1">
    <citation type="journal article" date="2019" name="Int. J. Syst. Evol. Microbiol.">
        <title>The Global Catalogue of Microorganisms (GCM) 10K type strain sequencing project: providing services to taxonomists for standard genome sequencing and annotation.</title>
        <authorList>
            <consortium name="The Broad Institute Genomics Platform"/>
            <consortium name="The Broad Institute Genome Sequencing Center for Infectious Disease"/>
            <person name="Wu L."/>
            <person name="Ma J."/>
        </authorList>
    </citation>
    <scope>NUCLEOTIDE SEQUENCE [LARGE SCALE GENOMIC DNA]</scope>
    <source>
        <strain evidence="11">KCTC 52660</strain>
    </source>
</reference>
<accession>A0ABV7B485</accession>
<evidence type="ECO:0000259" key="8">
    <source>
        <dbReference type="Pfam" id="PF17805"/>
    </source>
</evidence>
<evidence type="ECO:0000256" key="5">
    <source>
        <dbReference type="ARBA" id="ARBA00023471"/>
    </source>
</evidence>
<evidence type="ECO:0000256" key="4">
    <source>
        <dbReference type="ARBA" id="ARBA00023465"/>
    </source>
</evidence>
<dbReference type="Gene3D" id="1.10.10.10">
    <property type="entry name" value="Winged helix-like DNA-binding domain superfamily/Winged helix DNA-binding domain"/>
    <property type="match status" value="1"/>
</dbReference>
<evidence type="ECO:0000256" key="2">
    <source>
        <dbReference type="ARBA" id="ARBA00023444"/>
    </source>
</evidence>
<dbReference type="SMART" id="SM00344">
    <property type="entry name" value="HTH_ASNC"/>
    <property type="match status" value="1"/>
</dbReference>